<dbReference type="OMA" id="GTWQYLI"/>
<dbReference type="VEuPathDB" id="FungiDB:SPPG_01325"/>
<dbReference type="Pfam" id="PF00753">
    <property type="entry name" value="Lactamase_B"/>
    <property type="match status" value="1"/>
</dbReference>
<keyword evidence="1" id="KW-0479">Metal-binding</keyword>
<dbReference type="Gene3D" id="3.60.15.10">
    <property type="entry name" value="Ribonuclease Z/Hydroxyacylglutathione hydrolase-like"/>
    <property type="match status" value="1"/>
</dbReference>
<dbReference type="RefSeq" id="XP_016611911.1">
    <property type="nucleotide sequence ID" value="XM_016749646.1"/>
</dbReference>
<dbReference type="PANTHER" id="PTHR43084:SF1">
    <property type="entry name" value="PERSULFIDE DIOXYGENASE ETHE1, MITOCHONDRIAL"/>
    <property type="match status" value="1"/>
</dbReference>
<dbReference type="InterPro" id="IPR036866">
    <property type="entry name" value="RibonucZ/Hydroxyglut_hydro"/>
</dbReference>
<accession>A0A0L0HS08</accession>
<reference evidence="3 4" key="1">
    <citation type="submission" date="2009-08" db="EMBL/GenBank/DDBJ databases">
        <title>The Genome Sequence of Spizellomyces punctatus strain DAOM BR117.</title>
        <authorList>
            <consortium name="The Broad Institute Genome Sequencing Platform"/>
            <person name="Russ C."/>
            <person name="Cuomo C."/>
            <person name="Shea T."/>
            <person name="Young S.K."/>
            <person name="Zeng Q."/>
            <person name="Koehrsen M."/>
            <person name="Haas B."/>
            <person name="Borodovsky M."/>
            <person name="Guigo R."/>
            <person name="Alvarado L."/>
            <person name="Berlin A."/>
            <person name="Bochicchio J."/>
            <person name="Borenstein D."/>
            <person name="Chapman S."/>
            <person name="Chen Z."/>
            <person name="Engels R."/>
            <person name="Freedman E."/>
            <person name="Gellesch M."/>
            <person name="Goldberg J."/>
            <person name="Griggs A."/>
            <person name="Gujja S."/>
            <person name="Heiman D."/>
            <person name="Hepburn T."/>
            <person name="Howarth C."/>
            <person name="Jen D."/>
            <person name="Larson L."/>
            <person name="Lewis B."/>
            <person name="Mehta T."/>
            <person name="Park D."/>
            <person name="Pearson M."/>
            <person name="Roberts A."/>
            <person name="Saif S."/>
            <person name="Shenoy N."/>
            <person name="Sisk P."/>
            <person name="Stolte C."/>
            <person name="Sykes S."/>
            <person name="Thomson T."/>
            <person name="Walk T."/>
            <person name="White J."/>
            <person name="Yandava C."/>
            <person name="Burger G."/>
            <person name="Gray M.W."/>
            <person name="Holland P.W.H."/>
            <person name="King N."/>
            <person name="Lang F.B.F."/>
            <person name="Roger A.J."/>
            <person name="Ruiz-Trillo I."/>
            <person name="Lander E."/>
            <person name="Nusbaum C."/>
        </authorList>
    </citation>
    <scope>NUCLEOTIDE SEQUENCE [LARGE SCALE GENOMIC DNA]</scope>
    <source>
        <strain evidence="3 4">DAOM BR117</strain>
    </source>
</reference>
<dbReference type="eggNOG" id="KOG0814">
    <property type="taxonomic scope" value="Eukaryota"/>
</dbReference>
<dbReference type="InterPro" id="IPR001279">
    <property type="entry name" value="Metallo-B-lactamas"/>
</dbReference>
<dbReference type="GO" id="GO:0070813">
    <property type="term" value="P:hydrogen sulfide metabolic process"/>
    <property type="evidence" value="ECO:0007669"/>
    <property type="project" value="TreeGrafter"/>
</dbReference>
<dbReference type="GO" id="GO:0006749">
    <property type="term" value="P:glutathione metabolic process"/>
    <property type="evidence" value="ECO:0007669"/>
    <property type="project" value="InterPro"/>
</dbReference>
<evidence type="ECO:0000259" key="2">
    <source>
        <dbReference type="SMART" id="SM00849"/>
    </source>
</evidence>
<gene>
    <name evidence="3" type="ORF">SPPG_01325</name>
</gene>
<keyword evidence="4" id="KW-1185">Reference proteome</keyword>
<proteinExistence type="predicted"/>
<feature type="domain" description="Metallo-beta-lactamase" evidence="2">
    <location>
        <begin position="79"/>
        <end position="272"/>
    </location>
</feature>
<dbReference type="AlphaFoldDB" id="A0A0L0HS08"/>
<dbReference type="SUPFAM" id="SSF56281">
    <property type="entry name" value="Metallo-hydrolase/oxidoreductase"/>
    <property type="match status" value="1"/>
</dbReference>
<dbReference type="EMBL" id="KQ257451">
    <property type="protein sequence ID" value="KND03872.1"/>
    <property type="molecule type" value="Genomic_DNA"/>
</dbReference>
<dbReference type="GO" id="GO:0050313">
    <property type="term" value="F:sulfur dioxygenase activity"/>
    <property type="evidence" value="ECO:0007669"/>
    <property type="project" value="InterPro"/>
</dbReference>
<dbReference type="GO" id="GO:0046872">
    <property type="term" value="F:metal ion binding"/>
    <property type="evidence" value="ECO:0007669"/>
    <property type="project" value="UniProtKB-KW"/>
</dbReference>
<dbReference type="SMART" id="SM00849">
    <property type="entry name" value="Lactamase_B"/>
    <property type="match status" value="1"/>
</dbReference>
<evidence type="ECO:0000256" key="1">
    <source>
        <dbReference type="ARBA" id="ARBA00022723"/>
    </source>
</evidence>
<dbReference type="OrthoDB" id="449487at2759"/>
<protein>
    <recommendedName>
        <fullName evidence="2">Metallo-beta-lactamase domain-containing protein</fullName>
    </recommendedName>
</protein>
<dbReference type="CDD" id="cd07724">
    <property type="entry name" value="POD-like_MBL-fold"/>
    <property type="match status" value="1"/>
</dbReference>
<name>A0A0L0HS08_SPIPD</name>
<evidence type="ECO:0000313" key="4">
    <source>
        <dbReference type="Proteomes" id="UP000053201"/>
    </source>
</evidence>
<dbReference type="Proteomes" id="UP000053201">
    <property type="component" value="Unassembled WGS sequence"/>
</dbReference>
<dbReference type="STRING" id="645134.A0A0L0HS08"/>
<dbReference type="PANTHER" id="PTHR43084">
    <property type="entry name" value="PERSULFIDE DIOXYGENASE ETHE1"/>
    <property type="match status" value="1"/>
</dbReference>
<dbReference type="InterPro" id="IPR051682">
    <property type="entry name" value="Mito_Persulfide_Diox"/>
</dbReference>
<evidence type="ECO:0000313" key="3">
    <source>
        <dbReference type="EMBL" id="KND03872.1"/>
    </source>
</evidence>
<dbReference type="InParanoid" id="A0A0L0HS08"/>
<sequence>MLKQSHMVSHQIGVAACGQSILLGFRLLVHSPRIKQVALLRGYPTQPLFQRRSSTCHLHRTTKAAMGSPTVHTFFDGVSSTCTYIVADVASREAVIIDPVLGFTVEGTKIDTKLSDELLAFVEEKQYNVVRILETHAHADHLTSAQYLKLRLGGSVPVCIGEGITQVQRTFAKKYALPPSFPTDGSQFDCLLRDNDTFNLGTATVRAIATPGHTPDSMSFLIGDILFCGDLLFMPDVGTARCDFPGGSAKDMYKSIRNIYALAENIKVYVGHDYAPPGREASWESTVAIQRQNNKQISDKVTEEEFIAWREGRDSTLGPPRLLHYSLQVNIAAGHLPEKEGDGRFFKVPINSVVEF</sequence>
<dbReference type="PROSITE" id="PS51257">
    <property type="entry name" value="PROKAR_LIPOPROTEIN"/>
    <property type="match status" value="1"/>
</dbReference>
<organism evidence="3 4">
    <name type="scientific">Spizellomyces punctatus (strain DAOM BR117)</name>
    <dbReference type="NCBI Taxonomy" id="645134"/>
    <lineage>
        <taxon>Eukaryota</taxon>
        <taxon>Fungi</taxon>
        <taxon>Fungi incertae sedis</taxon>
        <taxon>Chytridiomycota</taxon>
        <taxon>Chytridiomycota incertae sedis</taxon>
        <taxon>Chytridiomycetes</taxon>
        <taxon>Spizellomycetales</taxon>
        <taxon>Spizellomycetaceae</taxon>
        <taxon>Spizellomyces</taxon>
    </lineage>
</organism>
<dbReference type="GeneID" id="27684996"/>
<dbReference type="InterPro" id="IPR044528">
    <property type="entry name" value="POD-like_MBL-fold"/>
</dbReference>